<dbReference type="SMART" id="SM00256">
    <property type="entry name" value="FBOX"/>
    <property type="match status" value="1"/>
</dbReference>
<evidence type="ECO:0000256" key="1">
    <source>
        <dbReference type="SAM" id="MobiDB-lite"/>
    </source>
</evidence>
<name>A0AAN7TZU4_9MYCE</name>
<gene>
    <name evidence="4" type="ORF">RB653_004604</name>
</gene>
<dbReference type="EMBL" id="JAVFKY010000001">
    <property type="protein sequence ID" value="KAK5583014.1"/>
    <property type="molecule type" value="Genomic_DNA"/>
</dbReference>
<evidence type="ECO:0008006" key="6">
    <source>
        <dbReference type="Google" id="ProtNLM"/>
    </source>
</evidence>
<dbReference type="Proteomes" id="UP001344447">
    <property type="component" value="Unassembled WGS sequence"/>
</dbReference>
<dbReference type="Gene3D" id="2.60.120.920">
    <property type="match status" value="1"/>
</dbReference>
<keyword evidence="5" id="KW-1185">Reference proteome</keyword>
<comment type="caution">
    <text evidence="4">The sequence shown here is derived from an EMBL/GenBank/DDBJ whole genome shotgun (WGS) entry which is preliminary data.</text>
</comment>
<dbReference type="PANTHER" id="PTHR12245:SF5">
    <property type="entry name" value="SPRY DOMAIN-CONTAINING SOCS BOX PROTEIN 3"/>
    <property type="match status" value="1"/>
</dbReference>
<dbReference type="AlphaFoldDB" id="A0AAN7TZU4"/>
<accession>A0AAN7TZU4</accession>
<feature type="domain" description="B30.2/SPRY" evidence="3">
    <location>
        <begin position="300"/>
        <end position="486"/>
    </location>
</feature>
<proteinExistence type="predicted"/>
<sequence length="504" mass="57141">MDSYFENFMKINSLFIRQEEKKRTRKMLSMENIDTNGNNNNNNNNDGNINNNPRRNDESEMEIDREPNINSMDFNLIQPQINNNNNNNNNNSYNLQRIEAEQAKTVAYQNSFLDSINENRGVLDRTSIIRLHRELKFQLQNSKNNINNNNNNDNSNNNDILECDTDTIMMDDSMIFYEKSNLLSDNDIFNFDKNINNQNGLESIFKSSLSYQQLLSLIESERISKGKLSSSSLSSSSSSSLSSYSMLNLPQEIIFHIFHYLDVKSLTQVSSTNSLLQLISNDNELWKRIVISRFGGDTSIEIPKPYYSIWKDYYKAFKTYKGVWDSSKKGKIFITNNNRTITHAGDYLGSYQSIRGTEPISSGIVYWEFYINTLNANQTGFHLVVGVVPESFSIWQTYLTSNGGWGYLADGRKANNSGNGVTFASCFVQESTIGCLLDMNKKTLSFYLNGVFQGVAFDNIEGTVYPGVSLLTGGQSVSLVSNPVFNKLPPLKPLTATTTTQQQS</sequence>
<dbReference type="InterPro" id="IPR003877">
    <property type="entry name" value="SPRY_dom"/>
</dbReference>
<dbReference type="InterPro" id="IPR050672">
    <property type="entry name" value="FBXO45-Fsn/SPSB_families"/>
</dbReference>
<evidence type="ECO:0000313" key="4">
    <source>
        <dbReference type="EMBL" id="KAK5583014.1"/>
    </source>
</evidence>
<evidence type="ECO:0000313" key="5">
    <source>
        <dbReference type="Proteomes" id="UP001344447"/>
    </source>
</evidence>
<feature type="region of interest" description="Disordered" evidence="1">
    <location>
        <begin position="31"/>
        <end position="61"/>
    </location>
</feature>
<dbReference type="Pfam" id="PF12937">
    <property type="entry name" value="F-box-like"/>
    <property type="match status" value="1"/>
</dbReference>
<dbReference type="PROSITE" id="PS50188">
    <property type="entry name" value="B302_SPRY"/>
    <property type="match status" value="1"/>
</dbReference>
<protein>
    <recommendedName>
        <fullName evidence="6">F-box domain-containing protein</fullName>
    </recommendedName>
</protein>
<evidence type="ECO:0000259" key="2">
    <source>
        <dbReference type="PROSITE" id="PS50181"/>
    </source>
</evidence>
<dbReference type="PROSITE" id="PS50181">
    <property type="entry name" value="FBOX"/>
    <property type="match status" value="1"/>
</dbReference>
<dbReference type="InterPro" id="IPR001870">
    <property type="entry name" value="B30.2/SPRY"/>
</dbReference>
<dbReference type="PANTHER" id="PTHR12245">
    <property type="entry name" value="SPRY DOMAIN CONTAINING SOCS BOX PROTEIN"/>
    <property type="match status" value="1"/>
</dbReference>
<dbReference type="SMART" id="SM00449">
    <property type="entry name" value="SPRY"/>
    <property type="match status" value="1"/>
</dbReference>
<dbReference type="CDD" id="cd11709">
    <property type="entry name" value="SPRY"/>
    <property type="match status" value="1"/>
</dbReference>
<dbReference type="InterPro" id="IPR036047">
    <property type="entry name" value="F-box-like_dom_sf"/>
</dbReference>
<dbReference type="InterPro" id="IPR013320">
    <property type="entry name" value="ConA-like_dom_sf"/>
</dbReference>
<feature type="compositionally biased region" description="Low complexity" evidence="1">
    <location>
        <begin position="32"/>
        <end position="52"/>
    </location>
</feature>
<dbReference type="Pfam" id="PF00622">
    <property type="entry name" value="SPRY"/>
    <property type="match status" value="1"/>
</dbReference>
<evidence type="ECO:0000259" key="3">
    <source>
        <dbReference type="PROSITE" id="PS50188"/>
    </source>
</evidence>
<organism evidence="4 5">
    <name type="scientific">Dictyostelium firmibasis</name>
    <dbReference type="NCBI Taxonomy" id="79012"/>
    <lineage>
        <taxon>Eukaryota</taxon>
        <taxon>Amoebozoa</taxon>
        <taxon>Evosea</taxon>
        <taxon>Eumycetozoa</taxon>
        <taxon>Dictyostelia</taxon>
        <taxon>Dictyosteliales</taxon>
        <taxon>Dictyosteliaceae</taxon>
        <taxon>Dictyostelium</taxon>
    </lineage>
</organism>
<dbReference type="InterPro" id="IPR043136">
    <property type="entry name" value="B30.2/SPRY_sf"/>
</dbReference>
<dbReference type="SUPFAM" id="SSF81383">
    <property type="entry name" value="F-box domain"/>
    <property type="match status" value="1"/>
</dbReference>
<feature type="domain" description="F-box" evidence="2">
    <location>
        <begin position="243"/>
        <end position="289"/>
    </location>
</feature>
<dbReference type="InterPro" id="IPR001810">
    <property type="entry name" value="F-box_dom"/>
</dbReference>
<reference evidence="4 5" key="1">
    <citation type="submission" date="2023-11" db="EMBL/GenBank/DDBJ databases">
        <title>Dfirmibasis_genome.</title>
        <authorList>
            <person name="Edelbroek B."/>
            <person name="Kjellin J."/>
            <person name="Jerlstrom-Hultqvist J."/>
            <person name="Soderbom F."/>
        </authorList>
    </citation>
    <scope>NUCLEOTIDE SEQUENCE [LARGE SCALE GENOMIC DNA]</scope>
    <source>
        <strain evidence="4 5">TNS-C-14</strain>
    </source>
</reference>
<dbReference type="SUPFAM" id="SSF49899">
    <property type="entry name" value="Concanavalin A-like lectins/glucanases"/>
    <property type="match status" value="1"/>
</dbReference>
<dbReference type="Gene3D" id="1.20.1280.50">
    <property type="match status" value="1"/>
</dbReference>